<dbReference type="Gene3D" id="3.40.50.1820">
    <property type="entry name" value="alpha/beta hydrolase"/>
    <property type="match status" value="1"/>
</dbReference>
<dbReference type="InterPro" id="IPR029058">
    <property type="entry name" value="AB_hydrolase_fold"/>
</dbReference>
<keyword evidence="3" id="KW-1185">Reference proteome</keyword>
<organism evidence="2 3">
    <name type="scientific">Streptomyces fructofermentans</name>
    <dbReference type="NCBI Taxonomy" id="152141"/>
    <lineage>
        <taxon>Bacteria</taxon>
        <taxon>Bacillati</taxon>
        <taxon>Actinomycetota</taxon>
        <taxon>Actinomycetes</taxon>
        <taxon>Kitasatosporales</taxon>
        <taxon>Streptomycetaceae</taxon>
        <taxon>Streptomyces</taxon>
    </lineage>
</organism>
<dbReference type="GO" id="GO:0016787">
    <property type="term" value="F:hydrolase activity"/>
    <property type="evidence" value="ECO:0007669"/>
    <property type="project" value="UniProtKB-KW"/>
</dbReference>
<sequence length="232" mass="24733">MLRYLGAASAGAALRVRHRPLRARAAVITLHGGRAESREAAYPWHPAALRMRPVLRAAASAVSLDDVLLAYVQYRHRGWNEADPADDALRALGELDLLTGGLPVVLIGHSMGGRAALRAASHPQVRGVLALAPWLPADEPTAHLRGKRVVVLHGDRDRVTRVDDSADFTRRARASGAAAGMLVMRNGDHAMLRRSRSWHAVAASVVADLLRPPARPDGLAARSCAAPGALSL</sequence>
<evidence type="ECO:0000313" key="2">
    <source>
        <dbReference type="EMBL" id="GGX57755.1"/>
    </source>
</evidence>
<reference evidence="2" key="1">
    <citation type="journal article" date="2014" name="Int. J. Syst. Evol. Microbiol.">
        <title>Complete genome sequence of Corynebacterium casei LMG S-19264T (=DSM 44701T), isolated from a smear-ripened cheese.</title>
        <authorList>
            <consortium name="US DOE Joint Genome Institute (JGI-PGF)"/>
            <person name="Walter F."/>
            <person name="Albersmeier A."/>
            <person name="Kalinowski J."/>
            <person name="Ruckert C."/>
        </authorList>
    </citation>
    <scope>NUCLEOTIDE SEQUENCE</scope>
    <source>
        <strain evidence="2">JCM 4956</strain>
    </source>
</reference>
<gene>
    <name evidence="2" type="ORF">GCM10010515_26770</name>
</gene>
<proteinExistence type="predicted"/>
<dbReference type="EMBL" id="BMWD01000007">
    <property type="protein sequence ID" value="GGX57755.1"/>
    <property type="molecule type" value="Genomic_DNA"/>
</dbReference>
<dbReference type="Proteomes" id="UP000645555">
    <property type="component" value="Unassembled WGS sequence"/>
</dbReference>
<dbReference type="SUPFAM" id="SSF53474">
    <property type="entry name" value="alpha/beta-Hydrolases"/>
    <property type="match status" value="1"/>
</dbReference>
<dbReference type="InterPro" id="IPR046879">
    <property type="entry name" value="KANL3/Tex30_Abhydrolase"/>
</dbReference>
<name>A0A918KD75_9ACTN</name>
<dbReference type="RefSeq" id="WP_190035643.1">
    <property type="nucleotide sequence ID" value="NZ_BMWD01000007.1"/>
</dbReference>
<comment type="caution">
    <text evidence="2">The sequence shown here is derived from an EMBL/GenBank/DDBJ whole genome shotgun (WGS) entry which is preliminary data.</text>
</comment>
<feature type="domain" description="KANL3/Tex30 alpha/beta hydrolase-like" evidence="1">
    <location>
        <begin position="101"/>
        <end position="198"/>
    </location>
</feature>
<dbReference type="AlphaFoldDB" id="A0A918KD75"/>
<evidence type="ECO:0000259" key="1">
    <source>
        <dbReference type="Pfam" id="PF20408"/>
    </source>
</evidence>
<accession>A0A918KD75</accession>
<dbReference type="Pfam" id="PF20408">
    <property type="entry name" value="Abhydrolase_11"/>
    <property type="match status" value="1"/>
</dbReference>
<reference evidence="2" key="2">
    <citation type="submission" date="2020-09" db="EMBL/GenBank/DDBJ databases">
        <authorList>
            <person name="Sun Q."/>
            <person name="Ohkuma M."/>
        </authorList>
    </citation>
    <scope>NUCLEOTIDE SEQUENCE</scope>
    <source>
        <strain evidence="2">JCM 4956</strain>
    </source>
</reference>
<protein>
    <submittedName>
        <fullName evidence="2">Alpha/beta hydrolase</fullName>
    </submittedName>
</protein>
<keyword evidence="2" id="KW-0378">Hydrolase</keyword>
<evidence type="ECO:0000313" key="3">
    <source>
        <dbReference type="Proteomes" id="UP000645555"/>
    </source>
</evidence>